<evidence type="ECO:0000256" key="1">
    <source>
        <dbReference type="ARBA" id="ARBA00004123"/>
    </source>
</evidence>
<keyword evidence="2" id="KW-0805">Transcription regulation</keyword>
<organism evidence="7 8">
    <name type="scientific">Rubus argutus</name>
    <name type="common">Southern blackberry</name>
    <dbReference type="NCBI Taxonomy" id="59490"/>
    <lineage>
        <taxon>Eukaryota</taxon>
        <taxon>Viridiplantae</taxon>
        <taxon>Streptophyta</taxon>
        <taxon>Embryophyta</taxon>
        <taxon>Tracheophyta</taxon>
        <taxon>Spermatophyta</taxon>
        <taxon>Magnoliopsida</taxon>
        <taxon>eudicotyledons</taxon>
        <taxon>Gunneridae</taxon>
        <taxon>Pentapetalae</taxon>
        <taxon>rosids</taxon>
        <taxon>fabids</taxon>
        <taxon>Rosales</taxon>
        <taxon>Rosaceae</taxon>
        <taxon>Rosoideae</taxon>
        <taxon>Rosoideae incertae sedis</taxon>
        <taxon>Rubus</taxon>
    </lineage>
</organism>
<dbReference type="GO" id="GO:0003677">
    <property type="term" value="F:DNA binding"/>
    <property type="evidence" value="ECO:0007669"/>
    <property type="project" value="UniProtKB-KW"/>
</dbReference>
<dbReference type="Gene3D" id="2.40.330.10">
    <property type="entry name" value="DNA-binding pseudobarrel domain"/>
    <property type="match status" value="1"/>
</dbReference>
<evidence type="ECO:0000313" key="8">
    <source>
        <dbReference type="Proteomes" id="UP001457282"/>
    </source>
</evidence>
<evidence type="ECO:0000256" key="4">
    <source>
        <dbReference type="ARBA" id="ARBA00023163"/>
    </source>
</evidence>
<sequence length="355" mass="40542">MPMAMMVQDDKGSQSFILASMNLEQECFDYFTQDLLEDNFKSWQKVSGDPQKPHCSKSKRLQCAKFDDFQVKEIQENLGAECPIFVKSMLPTNVTRGFFLTLPQQFCNLHLPLHDTIVTLEDESGEEYRLNFLVGHRILSGGWRRFSIANKLVVGDLLVFRLVRPLKFKVYRLGTRSLAEANTAFSLLKLGACTKQTLFDSRLSKQQRKNYFDLCCSQSSFLHDHLLKSLNGKLAAEIIIETTNIANAIGAGEIFTPHGDYAMLEKTLVAFEMLGMNVRLLRAQLRQLLSLSFKSKQAKLEQACAKEEMRTALESKYLELKDRMVIVDSKIEALKEVVKTRELFFQEEADAPSPW</sequence>
<dbReference type="SMART" id="SM01019">
    <property type="entry name" value="B3"/>
    <property type="match status" value="1"/>
</dbReference>
<keyword evidence="5" id="KW-0539">Nucleus</keyword>
<dbReference type="CDD" id="cd10017">
    <property type="entry name" value="B3_DNA"/>
    <property type="match status" value="1"/>
</dbReference>
<dbReference type="EMBL" id="JBEDUW010000002">
    <property type="protein sequence ID" value="KAK9942136.1"/>
    <property type="molecule type" value="Genomic_DNA"/>
</dbReference>
<keyword evidence="4" id="KW-0804">Transcription</keyword>
<dbReference type="PROSITE" id="PS50863">
    <property type="entry name" value="B3"/>
    <property type="match status" value="1"/>
</dbReference>
<dbReference type="PANTHER" id="PTHR31391:SF135">
    <property type="entry name" value="B3 DOMAIN-CONTAINING PROTEIN OS01G0234100-LIKE ISOFORM X1"/>
    <property type="match status" value="1"/>
</dbReference>
<keyword evidence="8" id="KW-1185">Reference proteome</keyword>
<name>A0AAW1XYX7_RUBAR</name>
<accession>A0AAW1XYX7</accession>
<reference evidence="7 8" key="1">
    <citation type="journal article" date="2023" name="G3 (Bethesda)">
        <title>A chromosome-length genome assembly and annotation of blackberry (Rubus argutus, cv. 'Hillquist').</title>
        <authorList>
            <person name="Bruna T."/>
            <person name="Aryal R."/>
            <person name="Dudchenko O."/>
            <person name="Sargent D.J."/>
            <person name="Mead D."/>
            <person name="Buti M."/>
            <person name="Cavallini A."/>
            <person name="Hytonen T."/>
            <person name="Andres J."/>
            <person name="Pham M."/>
            <person name="Weisz D."/>
            <person name="Mascagni F."/>
            <person name="Usai G."/>
            <person name="Natali L."/>
            <person name="Bassil N."/>
            <person name="Fernandez G.E."/>
            <person name="Lomsadze A."/>
            <person name="Armour M."/>
            <person name="Olukolu B."/>
            <person name="Poorten T."/>
            <person name="Britton C."/>
            <person name="Davik J."/>
            <person name="Ashrafi H."/>
            <person name="Aiden E.L."/>
            <person name="Borodovsky M."/>
            <person name="Worthington M."/>
        </authorList>
    </citation>
    <scope>NUCLEOTIDE SEQUENCE [LARGE SCALE GENOMIC DNA]</scope>
    <source>
        <strain evidence="7">PI 553951</strain>
    </source>
</reference>
<evidence type="ECO:0000259" key="6">
    <source>
        <dbReference type="PROSITE" id="PS50863"/>
    </source>
</evidence>
<dbReference type="InterPro" id="IPR015300">
    <property type="entry name" value="DNA-bd_pseudobarrel_sf"/>
</dbReference>
<gene>
    <name evidence="7" type="ORF">M0R45_007823</name>
</gene>
<proteinExistence type="predicted"/>
<keyword evidence="3" id="KW-0238">DNA-binding</keyword>
<comment type="subcellular location">
    <subcellularLocation>
        <location evidence="1">Nucleus</location>
    </subcellularLocation>
</comment>
<dbReference type="InterPro" id="IPR003340">
    <property type="entry name" value="B3_DNA-bd"/>
</dbReference>
<dbReference type="GO" id="GO:0005634">
    <property type="term" value="C:nucleus"/>
    <property type="evidence" value="ECO:0007669"/>
    <property type="project" value="UniProtKB-SubCell"/>
</dbReference>
<dbReference type="Pfam" id="PF02362">
    <property type="entry name" value="B3"/>
    <property type="match status" value="1"/>
</dbReference>
<dbReference type="InterPro" id="IPR044837">
    <property type="entry name" value="REM16-like"/>
</dbReference>
<dbReference type="SUPFAM" id="SSF101936">
    <property type="entry name" value="DNA-binding pseudobarrel domain"/>
    <property type="match status" value="1"/>
</dbReference>
<evidence type="ECO:0000256" key="3">
    <source>
        <dbReference type="ARBA" id="ARBA00023125"/>
    </source>
</evidence>
<protein>
    <recommendedName>
        <fullName evidence="6">TF-B3 domain-containing protein</fullName>
    </recommendedName>
</protein>
<dbReference type="AlphaFoldDB" id="A0AAW1XYX7"/>
<comment type="caution">
    <text evidence="7">The sequence shown here is derived from an EMBL/GenBank/DDBJ whole genome shotgun (WGS) entry which is preliminary data.</text>
</comment>
<dbReference type="PANTHER" id="PTHR31391">
    <property type="entry name" value="B3 DOMAIN-CONTAINING PROTEIN OS11G0197600-RELATED"/>
    <property type="match status" value="1"/>
</dbReference>
<feature type="domain" description="TF-B3" evidence="6">
    <location>
        <begin position="85"/>
        <end position="176"/>
    </location>
</feature>
<evidence type="ECO:0000313" key="7">
    <source>
        <dbReference type="EMBL" id="KAK9942136.1"/>
    </source>
</evidence>
<evidence type="ECO:0000256" key="2">
    <source>
        <dbReference type="ARBA" id="ARBA00023015"/>
    </source>
</evidence>
<dbReference type="Proteomes" id="UP001457282">
    <property type="component" value="Unassembled WGS sequence"/>
</dbReference>
<evidence type="ECO:0000256" key="5">
    <source>
        <dbReference type="ARBA" id="ARBA00023242"/>
    </source>
</evidence>